<feature type="compositionally biased region" description="Basic and acidic residues" evidence="2">
    <location>
        <begin position="252"/>
        <end position="270"/>
    </location>
</feature>
<sequence length="385" mass="43433">MTTPSCINLEQTTAAIEWQWNGATRTLVIPDPTNSTIRFTARLDITQHRALFEIVIPIRFKDKGTASAIYLRMSPLFINSFDFSTKTEPPETLKTTFDSVTTSLDLQLTKTVAVLVPIYVKEPVSAARPRSGKVLDSLCELSRVTALRVYIRDSLLSDDQLRSIRDEVHQRNLEPFSGPDYDISRMFAGNGAKATVLAPVAPPSYEKSTSLQPAPSYERKRPRQNTIEGPKYNVDEMWKRLCMLESTIAEIREPRAESTKPRDEKQELRDPQAQAENAEPVDQSQMVQKLSAENSQLRDRVSCLESKLAALVDKHESLEREIAGLRDSQDATNYEEDAAVISIREDIKALEDRADYIERGKDDDDFAKKLKEEVFHELAARVSAG</sequence>
<evidence type="ECO:0000256" key="1">
    <source>
        <dbReference type="SAM" id="Coils"/>
    </source>
</evidence>
<reference evidence="3" key="2">
    <citation type="submission" date="2020-05" db="EMBL/GenBank/DDBJ databases">
        <authorList>
            <person name="Kim H.-S."/>
            <person name="Proctor R.H."/>
            <person name="Brown D.W."/>
        </authorList>
    </citation>
    <scope>NUCLEOTIDE SEQUENCE</scope>
    <source>
        <strain evidence="3">NRRL 20472</strain>
    </source>
</reference>
<feature type="region of interest" description="Disordered" evidence="2">
    <location>
        <begin position="203"/>
        <end position="228"/>
    </location>
</feature>
<proteinExistence type="predicted"/>
<feature type="region of interest" description="Disordered" evidence="2">
    <location>
        <begin position="252"/>
        <end position="285"/>
    </location>
</feature>
<organism evidence="3 4">
    <name type="scientific">Fusarium sarcochroum</name>
    <dbReference type="NCBI Taxonomy" id="1208366"/>
    <lineage>
        <taxon>Eukaryota</taxon>
        <taxon>Fungi</taxon>
        <taxon>Dikarya</taxon>
        <taxon>Ascomycota</taxon>
        <taxon>Pezizomycotina</taxon>
        <taxon>Sordariomycetes</taxon>
        <taxon>Hypocreomycetidae</taxon>
        <taxon>Hypocreales</taxon>
        <taxon>Nectriaceae</taxon>
        <taxon>Fusarium</taxon>
        <taxon>Fusarium lateritium species complex</taxon>
    </lineage>
</organism>
<gene>
    <name evidence="3" type="ORF">FSARC_12311</name>
</gene>
<feature type="coiled-coil region" evidence="1">
    <location>
        <begin position="287"/>
        <end position="328"/>
    </location>
</feature>
<keyword evidence="4" id="KW-1185">Reference proteome</keyword>
<dbReference type="OrthoDB" id="5075194at2759"/>
<keyword evidence="1" id="KW-0175">Coiled coil</keyword>
<accession>A0A8H4T9F8</accession>
<evidence type="ECO:0000313" key="3">
    <source>
        <dbReference type="EMBL" id="KAF4953812.1"/>
    </source>
</evidence>
<protein>
    <submittedName>
        <fullName evidence="3">Uncharacterized protein</fullName>
    </submittedName>
</protein>
<reference evidence="3" key="1">
    <citation type="journal article" date="2020" name="BMC Genomics">
        <title>Correction to: Identification and distribution of gene clusters required for synthesis of sphingolipid metabolism inhibitors in diverse species of the filamentous fungus Fusarium.</title>
        <authorList>
            <person name="Kim H.S."/>
            <person name="Lohmar J.M."/>
            <person name="Busman M."/>
            <person name="Brown D.W."/>
            <person name="Naumann T.A."/>
            <person name="Divon H.H."/>
            <person name="Lysoe E."/>
            <person name="Uhlig S."/>
            <person name="Proctor R.H."/>
        </authorList>
    </citation>
    <scope>NUCLEOTIDE SEQUENCE</scope>
    <source>
        <strain evidence="3">NRRL 20472</strain>
    </source>
</reference>
<evidence type="ECO:0000256" key="2">
    <source>
        <dbReference type="SAM" id="MobiDB-lite"/>
    </source>
</evidence>
<name>A0A8H4T9F8_9HYPO</name>
<evidence type="ECO:0000313" key="4">
    <source>
        <dbReference type="Proteomes" id="UP000622797"/>
    </source>
</evidence>
<comment type="caution">
    <text evidence="3">The sequence shown here is derived from an EMBL/GenBank/DDBJ whole genome shotgun (WGS) entry which is preliminary data.</text>
</comment>
<dbReference type="EMBL" id="JABEXW010000834">
    <property type="protein sequence ID" value="KAF4953812.1"/>
    <property type="molecule type" value="Genomic_DNA"/>
</dbReference>
<dbReference type="Proteomes" id="UP000622797">
    <property type="component" value="Unassembled WGS sequence"/>
</dbReference>
<dbReference type="AlphaFoldDB" id="A0A8H4T9F8"/>